<keyword evidence="2" id="KW-0472">Membrane</keyword>
<keyword evidence="6" id="KW-1185">Reference proteome</keyword>
<reference evidence="5 6" key="1">
    <citation type="submission" date="2016-04" db="EMBL/GenBank/DDBJ databases">
        <authorList>
            <consortium name="Pathogen Informatics"/>
        </authorList>
    </citation>
    <scope>NUCLEOTIDE SEQUENCE [LARGE SCALE GENOMIC DNA]</scope>
    <source>
        <strain evidence="5 6">H050680373</strain>
    </source>
</reference>
<protein>
    <submittedName>
        <fullName evidence="5">Outer membrane receptor for ferric coprogen and ferric-rhodotorulic acid</fullName>
    </submittedName>
</protein>
<evidence type="ECO:0000256" key="1">
    <source>
        <dbReference type="ARBA" id="ARBA00022448"/>
    </source>
</evidence>
<dbReference type="Proteomes" id="UP000076848">
    <property type="component" value="Unassembled WGS sequence"/>
</dbReference>
<dbReference type="GO" id="GO:0019867">
    <property type="term" value="C:outer membrane"/>
    <property type="evidence" value="ECO:0007669"/>
    <property type="project" value="InterPro"/>
</dbReference>
<dbReference type="OrthoDB" id="8207507at2"/>
<dbReference type="STRING" id="288768.SAMEA3906486_00462"/>
<keyword evidence="5" id="KW-0675">Receptor</keyword>
<dbReference type="Pfam" id="PF13103">
    <property type="entry name" value="TonB_2"/>
    <property type="match status" value="1"/>
</dbReference>
<evidence type="ECO:0000313" key="5">
    <source>
        <dbReference type="EMBL" id="SAI65716.1"/>
    </source>
</evidence>
<dbReference type="Gene3D" id="3.55.50.30">
    <property type="match status" value="1"/>
</dbReference>
<dbReference type="AlphaFoldDB" id="A0A157S738"/>
<dbReference type="EMBL" id="FKIF01000001">
    <property type="protein sequence ID" value="SAI65716.1"/>
    <property type="molecule type" value="Genomic_DNA"/>
</dbReference>
<proteinExistence type="predicted"/>
<organism evidence="5 6">
    <name type="scientific">Bordetella ansorpii</name>
    <dbReference type="NCBI Taxonomy" id="288768"/>
    <lineage>
        <taxon>Bacteria</taxon>
        <taxon>Pseudomonadati</taxon>
        <taxon>Pseudomonadota</taxon>
        <taxon>Betaproteobacteria</taxon>
        <taxon>Burkholderiales</taxon>
        <taxon>Alcaligenaceae</taxon>
        <taxon>Bordetella</taxon>
    </lineage>
</organism>
<dbReference type="InterPro" id="IPR011662">
    <property type="entry name" value="Secretin/TonB_short_N"/>
</dbReference>
<name>A0A157S738_9BORD</name>
<dbReference type="Gene3D" id="3.30.1150.10">
    <property type="match status" value="1"/>
</dbReference>
<dbReference type="SUPFAM" id="SSF74653">
    <property type="entry name" value="TolA/TonB C-terminal domain"/>
    <property type="match status" value="1"/>
</dbReference>
<gene>
    <name evidence="5" type="ORF">SAMEA3906486_00462</name>
</gene>
<keyword evidence="3" id="KW-0998">Cell outer membrane</keyword>
<evidence type="ECO:0000259" key="4">
    <source>
        <dbReference type="SMART" id="SM00965"/>
    </source>
</evidence>
<feature type="domain" description="Secretin/TonB short N-terminal" evidence="4">
    <location>
        <begin position="102"/>
        <end position="156"/>
    </location>
</feature>
<evidence type="ECO:0000256" key="3">
    <source>
        <dbReference type="ARBA" id="ARBA00023237"/>
    </source>
</evidence>
<dbReference type="SMART" id="SM00965">
    <property type="entry name" value="STN"/>
    <property type="match status" value="1"/>
</dbReference>
<evidence type="ECO:0000313" key="6">
    <source>
        <dbReference type="Proteomes" id="UP000076848"/>
    </source>
</evidence>
<accession>A0A157S738</accession>
<dbReference type="Pfam" id="PF07660">
    <property type="entry name" value="STN"/>
    <property type="match status" value="1"/>
</dbReference>
<keyword evidence="1" id="KW-0813">Transport</keyword>
<evidence type="ECO:0000256" key="2">
    <source>
        <dbReference type="ARBA" id="ARBA00023136"/>
    </source>
</evidence>
<sequence>MVGIIARFTGGRSCRTVHLPARLPARPDAEHAASMHPHDPGLTRSMLRVLCGLAVAAAPPPAAPAPDASADAAVMADTLVDFDIPAQPLEDALYQYGDISRQPALFSSSLLAGLTSSPVRGRLTADAALRQLLAGTGLVAEPVVTPHGRTFMLRRPSGRAAPDPVPSAALDGYPGLVQARIWQALCDDPRTAPGAYQALFRVRVDGGGRVRDARLLQSSGDAYRDVALLATLGRVSIGAPPPRPELRRPFVMSLQPAAAGVSPCRPAGASR</sequence>